<feature type="coiled-coil region" evidence="5">
    <location>
        <begin position="73"/>
        <end position="135"/>
    </location>
</feature>
<evidence type="ECO:0000259" key="6">
    <source>
        <dbReference type="PROSITE" id="PS50931"/>
    </source>
</evidence>
<evidence type="ECO:0000313" key="8">
    <source>
        <dbReference type="Proteomes" id="UP000064201"/>
    </source>
</evidence>
<dbReference type="GO" id="GO:0003700">
    <property type="term" value="F:DNA-binding transcription factor activity"/>
    <property type="evidence" value="ECO:0007669"/>
    <property type="project" value="InterPro"/>
</dbReference>
<keyword evidence="2" id="KW-0805">Transcription regulation</keyword>
<keyword evidence="4" id="KW-0804">Transcription</keyword>
<dbReference type="KEGG" id="tvr:TVD_05470"/>
<dbReference type="AlphaFoldDB" id="A0A0G3G5R5"/>
<gene>
    <name evidence="7" type="ORF">TVD_05470</name>
</gene>
<keyword evidence="8" id="KW-1185">Reference proteome</keyword>
<dbReference type="FunFam" id="1.10.10.10:FF:000001">
    <property type="entry name" value="LysR family transcriptional regulator"/>
    <property type="match status" value="1"/>
</dbReference>
<dbReference type="Pfam" id="PF00126">
    <property type="entry name" value="HTH_1"/>
    <property type="match status" value="1"/>
</dbReference>
<evidence type="ECO:0000256" key="2">
    <source>
        <dbReference type="ARBA" id="ARBA00023015"/>
    </source>
</evidence>
<dbReference type="PATRIC" id="fig|106634.4.peg.1118"/>
<sequence length="305" mass="34065">MRPEQLSVESLQAFVAVVDTGAFSAAAERLHLTQPAISKRIQSLEATLERPLFERQGRRVRPTEVAERLLPEAREILARLRAIEQQVADLDQVVRGRIRLATSHHIALHRLPTPLSALRERYPELELELAFMDSEAGIEAVMHGDADLALATLPEDLPKGAEAHTVWTDDLVPMVARNRAADTPLDTLRRLHDWPAILPPADSTTRRQIDQALAAQGLHPTAAQESPYLEVIRMMIAAGLGIGFLPRTMVTDDLTVLDWTAAPITRHLGWVRHADRYRSRTLDAVIEELHNGLAREIPDLTDLQE</sequence>
<dbReference type="SUPFAM" id="SSF53850">
    <property type="entry name" value="Periplasmic binding protein-like II"/>
    <property type="match status" value="1"/>
</dbReference>
<keyword evidence="5" id="KW-0175">Coiled coil</keyword>
<proteinExistence type="inferred from homology"/>
<dbReference type="PANTHER" id="PTHR30126:SF81">
    <property type="entry name" value="HTH-TYPE TRANSCRIPTIONAL REGULATOR ILVY"/>
    <property type="match status" value="1"/>
</dbReference>
<dbReference type="Pfam" id="PF03466">
    <property type="entry name" value="LysR_substrate"/>
    <property type="match status" value="1"/>
</dbReference>
<dbReference type="PRINTS" id="PR00039">
    <property type="entry name" value="HTHLYSR"/>
</dbReference>
<evidence type="ECO:0000256" key="4">
    <source>
        <dbReference type="ARBA" id="ARBA00023163"/>
    </source>
</evidence>
<reference evidence="7 8" key="1">
    <citation type="submission" date="2015-04" db="EMBL/GenBank/DDBJ databases">
        <title>Complete Sequence for the Genome of the Thioalkalivibrio versutus D301.</title>
        <authorList>
            <person name="Mu T."/>
            <person name="Zhou J."/>
            <person name="Xu X."/>
        </authorList>
    </citation>
    <scope>NUCLEOTIDE SEQUENCE [LARGE SCALE GENOMIC DNA]</scope>
    <source>
        <strain evidence="7 8">D301</strain>
    </source>
</reference>
<dbReference type="STRING" id="106634.TVD_05470"/>
<protein>
    <submittedName>
        <fullName evidence="7">LysR family transcriptional regulator</fullName>
    </submittedName>
</protein>
<dbReference type="PROSITE" id="PS50931">
    <property type="entry name" value="HTH_LYSR"/>
    <property type="match status" value="1"/>
</dbReference>
<evidence type="ECO:0000256" key="5">
    <source>
        <dbReference type="SAM" id="Coils"/>
    </source>
</evidence>
<keyword evidence="3" id="KW-0238">DNA-binding</keyword>
<dbReference type="RefSeq" id="WP_047251018.1">
    <property type="nucleotide sequence ID" value="NZ_CP011367.1"/>
</dbReference>
<dbReference type="GO" id="GO:0000976">
    <property type="term" value="F:transcription cis-regulatory region binding"/>
    <property type="evidence" value="ECO:0007669"/>
    <property type="project" value="TreeGrafter"/>
</dbReference>
<dbReference type="EMBL" id="CP011367">
    <property type="protein sequence ID" value="AKJ94847.1"/>
    <property type="molecule type" value="Genomic_DNA"/>
</dbReference>
<dbReference type="Gene3D" id="1.10.10.10">
    <property type="entry name" value="Winged helix-like DNA-binding domain superfamily/Winged helix DNA-binding domain"/>
    <property type="match status" value="1"/>
</dbReference>
<dbReference type="CDD" id="cd05466">
    <property type="entry name" value="PBP2_LTTR_substrate"/>
    <property type="match status" value="1"/>
</dbReference>
<organism evidence="7 8">
    <name type="scientific">Thioalkalivibrio versutus</name>
    <dbReference type="NCBI Taxonomy" id="106634"/>
    <lineage>
        <taxon>Bacteria</taxon>
        <taxon>Pseudomonadati</taxon>
        <taxon>Pseudomonadota</taxon>
        <taxon>Gammaproteobacteria</taxon>
        <taxon>Chromatiales</taxon>
        <taxon>Ectothiorhodospiraceae</taxon>
        <taxon>Thioalkalivibrio</taxon>
    </lineage>
</organism>
<dbReference type="InterPro" id="IPR036390">
    <property type="entry name" value="WH_DNA-bd_sf"/>
</dbReference>
<dbReference type="InterPro" id="IPR005119">
    <property type="entry name" value="LysR_subst-bd"/>
</dbReference>
<dbReference type="OrthoDB" id="9803735at2"/>
<dbReference type="Proteomes" id="UP000064201">
    <property type="component" value="Chromosome"/>
</dbReference>
<evidence type="ECO:0000256" key="3">
    <source>
        <dbReference type="ARBA" id="ARBA00023125"/>
    </source>
</evidence>
<accession>A0A0G3G5R5</accession>
<dbReference type="InterPro" id="IPR036388">
    <property type="entry name" value="WH-like_DNA-bd_sf"/>
</dbReference>
<dbReference type="Gene3D" id="3.40.190.290">
    <property type="match status" value="1"/>
</dbReference>
<evidence type="ECO:0000256" key="1">
    <source>
        <dbReference type="ARBA" id="ARBA00009437"/>
    </source>
</evidence>
<dbReference type="SUPFAM" id="SSF46785">
    <property type="entry name" value="Winged helix' DNA-binding domain"/>
    <property type="match status" value="1"/>
</dbReference>
<feature type="domain" description="HTH lysR-type" evidence="6">
    <location>
        <begin position="6"/>
        <end position="63"/>
    </location>
</feature>
<dbReference type="InterPro" id="IPR000847">
    <property type="entry name" value="LysR_HTH_N"/>
</dbReference>
<comment type="similarity">
    <text evidence="1">Belongs to the LysR transcriptional regulatory family.</text>
</comment>
<name>A0A0G3G5R5_9GAMM</name>
<dbReference type="PANTHER" id="PTHR30126">
    <property type="entry name" value="HTH-TYPE TRANSCRIPTIONAL REGULATOR"/>
    <property type="match status" value="1"/>
</dbReference>
<evidence type="ECO:0000313" key="7">
    <source>
        <dbReference type="EMBL" id="AKJ94847.1"/>
    </source>
</evidence>